<sequence length="166" mass="19401">MTGYTENSIVILRDFDTVFDLTNAIEVWTELFTEYQKAEVLERKGNEVVFSLTTYPEGDRPSRTWVSRRIIDKPGRQATAERIEKAFPFKDMKIHWTYEELPQNIGVVMTWMQTFEVHDACKWTTEQMESFLNRNTRTQMQAIRKRVEAWSAPIPQPLAAYAASNA</sequence>
<evidence type="ECO:0000313" key="3">
    <source>
        <dbReference type="Proteomes" id="UP000239576"/>
    </source>
</evidence>
<dbReference type="InterPro" id="IPR023393">
    <property type="entry name" value="START-like_dom_sf"/>
</dbReference>
<evidence type="ECO:0000313" key="2">
    <source>
        <dbReference type="EMBL" id="PSB25416.1"/>
    </source>
</evidence>
<organism evidence="2 3">
    <name type="scientific">Stenomitos frigidus ULC18</name>
    <dbReference type="NCBI Taxonomy" id="2107698"/>
    <lineage>
        <taxon>Bacteria</taxon>
        <taxon>Bacillati</taxon>
        <taxon>Cyanobacteriota</taxon>
        <taxon>Cyanophyceae</taxon>
        <taxon>Leptolyngbyales</taxon>
        <taxon>Leptolyngbyaceae</taxon>
        <taxon>Stenomitos</taxon>
    </lineage>
</organism>
<dbReference type="RefSeq" id="WP_106259035.1">
    <property type="nucleotide sequence ID" value="NZ_CAWNSW010000034.1"/>
</dbReference>
<feature type="domain" description="Coenzyme Q-binding protein COQ10 START" evidence="1">
    <location>
        <begin position="15"/>
        <end position="124"/>
    </location>
</feature>
<reference evidence="3" key="1">
    <citation type="submission" date="2018-02" db="EMBL/GenBank/DDBJ databases">
        <authorList>
            <person name="Moore K."/>
            <person name="Momper L."/>
        </authorList>
    </citation>
    <scope>NUCLEOTIDE SEQUENCE [LARGE SCALE GENOMIC DNA]</scope>
    <source>
        <strain evidence="3">ULC18</strain>
    </source>
</reference>
<dbReference type="AlphaFoldDB" id="A0A2T1DY26"/>
<reference evidence="2 3" key="2">
    <citation type="submission" date="2018-03" db="EMBL/GenBank/DDBJ databases">
        <title>The ancient ancestry and fast evolution of plastids.</title>
        <authorList>
            <person name="Moore K.R."/>
            <person name="Magnabosco C."/>
            <person name="Momper L."/>
            <person name="Gold D.A."/>
            <person name="Bosak T."/>
            <person name="Fournier G.P."/>
        </authorList>
    </citation>
    <scope>NUCLEOTIDE SEQUENCE [LARGE SCALE GENOMIC DNA]</scope>
    <source>
        <strain evidence="2 3">ULC18</strain>
    </source>
</reference>
<evidence type="ECO:0000259" key="1">
    <source>
        <dbReference type="Pfam" id="PF03364"/>
    </source>
</evidence>
<dbReference type="Gene3D" id="3.30.530.20">
    <property type="match status" value="1"/>
</dbReference>
<accession>A0A2T1DY26</accession>
<comment type="caution">
    <text evidence="2">The sequence shown here is derived from an EMBL/GenBank/DDBJ whole genome shotgun (WGS) entry which is preliminary data.</text>
</comment>
<dbReference type="Pfam" id="PF03364">
    <property type="entry name" value="Polyketide_cyc"/>
    <property type="match status" value="1"/>
</dbReference>
<dbReference type="SUPFAM" id="SSF55961">
    <property type="entry name" value="Bet v1-like"/>
    <property type="match status" value="1"/>
</dbReference>
<name>A0A2T1DY26_9CYAN</name>
<gene>
    <name evidence="2" type="ORF">C7B82_23330</name>
</gene>
<protein>
    <submittedName>
        <fullName evidence="2">Polyketide cyclase</fullName>
    </submittedName>
</protein>
<dbReference type="EMBL" id="PVWK01000125">
    <property type="protein sequence ID" value="PSB25416.1"/>
    <property type="molecule type" value="Genomic_DNA"/>
</dbReference>
<dbReference type="Proteomes" id="UP000239576">
    <property type="component" value="Unassembled WGS sequence"/>
</dbReference>
<proteinExistence type="predicted"/>
<dbReference type="OrthoDB" id="156693at2"/>
<dbReference type="InterPro" id="IPR005031">
    <property type="entry name" value="COQ10_START"/>
</dbReference>
<keyword evidence="3" id="KW-1185">Reference proteome</keyword>